<comment type="similarity">
    <text evidence="4">Belongs to the enoyl-CoA hydratase/isomerase family.</text>
</comment>
<organism evidence="13 14">
    <name type="scientific">Diploscapter pachys</name>
    <dbReference type="NCBI Taxonomy" id="2018661"/>
    <lineage>
        <taxon>Eukaryota</taxon>
        <taxon>Metazoa</taxon>
        <taxon>Ecdysozoa</taxon>
        <taxon>Nematoda</taxon>
        <taxon>Chromadorea</taxon>
        <taxon>Rhabditida</taxon>
        <taxon>Rhabditina</taxon>
        <taxon>Rhabditomorpha</taxon>
        <taxon>Rhabditoidea</taxon>
        <taxon>Rhabditidae</taxon>
        <taxon>Diploscapter</taxon>
    </lineage>
</organism>
<protein>
    <recommendedName>
        <fullName evidence="6">3-hydroxyisobutyryl-CoA hydrolase, mitochondrial</fullName>
        <ecNumber evidence="5">3.1.2.4</ecNumber>
    </recommendedName>
    <alternativeName>
        <fullName evidence="11">3-hydroxyisobutyryl-coenzyme A hydrolase</fullName>
    </alternativeName>
</protein>
<dbReference type="OrthoDB" id="1737613at2759"/>
<dbReference type="Proteomes" id="UP000218231">
    <property type="component" value="Unassembled WGS sequence"/>
</dbReference>
<name>A0A2A2J8K2_9BILA</name>
<keyword evidence="8" id="KW-0378">Hydrolase</keyword>
<dbReference type="EC" id="3.1.2.4" evidence="5"/>
<comment type="function">
    <text evidence="10">Hydrolyzes 3-hydroxyisobutyryl-CoA (HIBYL-CoA), a saline catabolite. Has high activity toward isobutyryl-CoA. Could be an isobutyryl-CoA dehydrogenase that functions in valine catabolism. Also hydrolyzes 3-hydroxypropanoyl-CoA.</text>
</comment>
<evidence type="ECO:0000256" key="7">
    <source>
        <dbReference type="ARBA" id="ARBA00022456"/>
    </source>
</evidence>
<evidence type="ECO:0000256" key="6">
    <source>
        <dbReference type="ARBA" id="ARBA00016714"/>
    </source>
</evidence>
<gene>
    <name evidence="13" type="ORF">WR25_23809</name>
</gene>
<accession>A0A2A2J8K2</accession>
<evidence type="ECO:0000256" key="9">
    <source>
        <dbReference type="ARBA" id="ARBA00023128"/>
    </source>
</evidence>
<evidence type="ECO:0000256" key="5">
    <source>
        <dbReference type="ARBA" id="ARBA00011915"/>
    </source>
</evidence>
<dbReference type="InterPro" id="IPR032259">
    <property type="entry name" value="HIBYL-CoA-H"/>
</dbReference>
<comment type="subcellular location">
    <subcellularLocation>
        <location evidence="2">Mitochondrion</location>
    </subcellularLocation>
</comment>
<reference evidence="13 14" key="1">
    <citation type="journal article" date="2017" name="Curr. Biol.">
        <title>Genome architecture and evolution of a unichromosomal asexual nematode.</title>
        <authorList>
            <person name="Fradin H."/>
            <person name="Zegar C."/>
            <person name="Gutwein M."/>
            <person name="Lucas J."/>
            <person name="Kovtun M."/>
            <person name="Corcoran D."/>
            <person name="Baugh L.R."/>
            <person name="Kiontke K."/>
            <person name="Gunsalus K."/>
            <person name="Fitch D.H."/>
            <person name="Piano F."/>
        </authorList>
    </citation>
    <scope>NUCLEOTIDE SEQUENCE [LARGE SCALE GENOMIC DNA]</scope>
    <source>
        <strain evidence="13">PF1309</strain>
    </source>
</reference>
<evidence type="ECO:0000313" key="13">
    <source>
        <dbReference type="EMBL" id="PAV57852.1"/>
    </source>
</evidence>
<dbReference type="GO" id="GO:0003860">
    <property type="term" value="F:3-hydroxyisobutyryl-CoA hydrolase activity"/>
    <property type="evidence" value="ECO:0007669"/>
    <property type="project" value="UniProtKB-EC"/>
</dbReference>
<dbReference type="EMBL" id="LIAE01010614">
    <property type="protein sequence ID" value="PAV57852.1"/>
    <property type="molecule type" value="Genomic_DNA"/>
</dbReference>
<dbReference type="InterPro" id="IPR045004">
    <property type="entry name" value="ECH_dom"/>
</dbReference>
<dbReference type="AlphaFoldDB" id="A0A2A2J8K2"/>
<dbReference type="UniPathway" id="UPA00362"/>
<dbReference type="FunFam" id="3.90.226.10:FF:000026">
    <property type="entry name" value="3-hydroxyisobutyryl-CoA hydrolase, mitochondrial"/>
    <property type="match status" value="1"/>
</dbReference>
<dbReference type="CDD" id="cd06558">
    <property type="entry name" value="crotonase-like"/>
    <property type="match status" value="1"/>
</dbReference>
<evidence type="ECO:0000313" key="14">
    <source>
        <dbReference type="Proteomes" id="UP000218231"/>
    </source>
</evidence>
<dbReference type="InterPro" id="IPR029045">
    <property type="entry name" value="ClpP/crotonase-like_dom_sf"/>
</dbReference>
<comment type="pathway">
    <text evidence="3">Amino-acid degradation; L-valine degradation.</text>
</comment>
<comment type="caution">
    <text evidence="13">The sequence shown here is derived from an EMBL/GenBank/DDBJ whole genome shotgun (WGS) entry which is preliminary data.</text>
</comment>
<evidence type="ECO:0000256" key="2">
    <source>
        <dbReference type="ARBA" id="ARBA00004173"/>
    </source>
</evidence>
<sequence length="367" mass="40583">MAPFSTSTSKMSSDAHALFEEHGTKRVIIYNRPKQINAVTLKMIRLVYPQLKAWNESPDVDLILVKGAGDRGLCAGGDIAAITDSARTVMAGGQCSIFEDSFREVYNWGHLINTLTKPYVALADGITMGGGLILAVIGKFSVATERSVISLPETALGMVPDLGAAYILSRLKSNIGMYLGLTGGRINGADAYHLGIVSHYIDSSNLLKVESALLSAGKLDNKSVDELLNSFKPKVIPEFSLEKLARQIEHCYGGRTVEEIIERLGSDGSEWAKKQFQILSKMSPTSLKITHKQILTSKNKNYPETLQQDFRITTRIPLTHDLHEGCRAVLIEKDRNPKWNPARLEDVTDQQIDQFFKPLPENKELKL</sequence>
<evidence type="ECO:0000256" key="8">
    <source>
        <dbReference type="ARBA" id="ARBA00022801"/>
    </source>
</evidence>
<evidence type="ECO:0000256" key="11">
    <source>
        <dbReference type="ARBA" id="ARBA00031181"/>
    </source>
</evidence>
<dbReference type="GO" id="GO:0006574">
    <property type="term" value="P:L-valine catabolic process"/>
    <property type="evidence" value="ECO:0007669"/>
    <property type="project" value="UniProtKB-UniPathway"/>
</dbReference>
<proteinExistence type="inferred from homology"/>
<evidence type="ECO:0000256" key="10">
    <source>
        <dbReference type="ARBA" id="ARBA00024871"/>
    </source>
</evidence>
<evidence type="ECO:0000256" key="4">
    <source>
        <dbReference type="ARBA" id="ARBA00005254"/>
    </source>
</evidence>
<dbReference type="PANTHER" id="PTHR43176:SF3">
    <property type="entry name" value="3-HYDROXYISOBUTYRYL-COA HYDROLASE, MITOCHONDRIAL"/>
    <property type="match status" value="1"/>
</dbReference>
<dbReference type="Gene3D" id="3.90.226.10">
    <property type="entry name" value="2-enoyl-CoA Hydratase, Chain A, domain 1"/>
    <property type="match status" value="1"/>
</dbReference>
<keyword evidence="7" id="KW-0101">Branched-chain amino acid catabolism</keyword>
<comment type="catalytic activity">
    <reaction evidence="1">
        <text>3-hydroxy-2-methylpropanoyl-CoA + H2O = 3-hydroxy-2-methylpropanoate + CoA + H(+)</text>
        <dbReference type="Rhea" id="RHEA:20888"/>
        <dbReference type="ChEBI" id="CHEBI:11805"/>
        <dbReference type="ChEBI" id="CHEBI:15377"/>
        <dbReference type="ChEBI" id="CHEBI:15378"/>
        <dbReference type="ChEBI" id="CHEBI:57287"/>
        <dbReference type="ChEBI" id="CHEBI:57340"/>
        <dbReference type="EC" id="3.1.2.4"/>
    </reaction>
</comment>
<feature type="domain" description="Enoyl-CoA hydratase/isomerase" evidence="12">
    <location>
        <begin position="26"/>
        <end position="356"/>
    </location>
</feature>
<keyword evidence="14" id="KW-1185">Reference proteome</keyword>
<dbReference type="SUPFAM" id="SSF52096">
    <property type="entry name" value="ClpP/crotonase"/>
    <property type="match status" value="1"/>
</dbReference>
<dbReference type="Pfam" id="PF16113">
    <property type="entry name" value="ECH_2"/>
    <property type="match status" value="1"/>
</dbReference>
<evidence type="ECO:0000256" key="3">
    <source>
        <dbReference type="ARBA" id="ARBA00005109"/>
    </source>
</evidence>
<evidence type="ECO:0000256" key="1">
    <source>
        <dbReference type="ARBA" id="ARBA00001709"/>
    </source>
</evidence>
<evidence type="ECO:0000259" key="12">
    <source>
        <dbReference type="Pfam" id="PF16113"/>
    </source>
</evidence>
<dbReference type="PANTHER" id="PTHR43176">
    <property type="entry name" value="3-HYDROXYISOBUTYRYL-COA HYDROLASE-RELATED"/>
    <property type="match status" value="1"/>
</dbReference>
<dbReference type="NCBIfam" id="NF004127">
    <property type="entry name" value="PRK05617.1"/>
    <property type="match status" value="1"/>
</dbReference>
<dbReference type="STRING" id="2018661.A0A2A2J8K2"/>
<keyword evidence="9" id="KW-0496">Mitochondrion</keyword>
<dbReference type="GO" id="GO:0005739">
    <property type="term" value="C:mitochondrion"/>
    <property type="evidence" value="ECO:0007669"/>
    <property type="project" value="UniProtKB-SubCell"/>
</dbReference>